<keyword evidence="1" id="KW-0812">Transmembrane</keyword>
<evidence type="ECO:0000313" key="3">
    <source>
        <dbReference type="Proteomes" id="UP000250235"/>
    </source>
</evidence>
<sequence length="121" mass="13777">MLIRRRDNNSAVRAISRCKHSSVASIQPLYSNQLHFLETYQQIHRLLLKVLFLRLILFIAAGVSLATGTVHYSWFLLAEPLGSLAFKMVQVRQLENEQKVKLESASGWCVFVKASVFRVSS</sequence>
<organism evidence="2 3">
    <name type="scientific">Dorcoceras hygrometricum</name>
    <dbReference type="NCBI Taxonomy" id="472368"/>
    <lineage>
        <taxon>Eukaryota</taxon>
        <taxon>Viridiplantae</taxon>
        <taxon>Streptophyta</taxon>
        <taxon>Embryophyta</taxon>
        <taxon>Tracheophyta</taxon>
        <taxon>Spermatophyta</taxon>
        <taxon>Magnoliopsida</taxon>
        <taxon>eudicotyledons</taxon>
        <taxon>Gunneridae</taxon>
        <taxon>Pentapetalae</taxon>
        <taxon>asterids</taxon>
        <taxon>lamiids</taxon>
        <taxon>Lamiales</taxon>
        <taxon>Gesneriaceae</taxon>
        <taxon>Didymocarpoideae</taxon>
        <taxon>Trichosporeae</taxon>
        <taxon>Loxocarpinae</taxon>
        <taxon>Dorcoceras</taxon>
    </lineage>
</organism>
<keyword evidence="2" id="KW-0347">Helicase</keyword>
<dbReference type="GO" id="GO:0004386">
    <property type="term" value="F:helicase activity"/>
    <property type="evidence" value="ECO:0007669"/>
    <property type="project" value="UniProtKB-KW"/>
</dbReference>
<dbReference type="AlphaFoldDB" id="A0A2Z7B8E7"/>
<dbReference type="EMBL" id="KV010211">
    <property type="protein sequence ID" value="KZV27970.1"/>
    <property type="molecule type" value="Genomic_DNA"/>
</dbReference>
<proteinExistence type="predicted"/>
<dbReference type="Proteomes" id="UP000250235">
    <property type="component" value="Unassembled WGS sequence"/>
</dbReference>
<gene>
    <name evidence="2" type="ORF">F511_06445</name>
</gene>
<protein>
    <submittedName>
        <fullName evidence="2">DEAD-box ATP-dependent RNA helicase 1</fullName>
    </submittedName>
</protein>
<keyword evidence="1" id="KW-0472">Membrane</keyword>
<name>A0A2Z7B8E7_9LAMI</name>
<evidence type="ECO:0000313" key="2">
    <source>
        <dbReference type="EMBL" id="KZV27970.1"/>
    </source>
</evidence>
<accession>A0A2Z7B8E7</accession>
<evidence type="ECO:0000256" key="1">
    <source>
        <dbReference type="SAM" id="Phobius"/>
    </source>
</evidence>
<reference evidence="2 3" key="1">
    <citation type="journal article" date="2015" name="Proc. Natl. Acad. Sci. U.S.A.">
        <title>The resurrection genome of Boea hygrometrica: A blueprint for survival of dehydration.</title>
        <authorList>
            <person name="Xiao L."/>
            <person name="Yang G."/>
            <person name="Zhang L."/>
            <person name="Yang X."/>
            <person name="Zhao S."/>
            <person name="Ji Z."/>
            <person name="Zhou Q."/>
            <person name="Hu M."/>
            <person name="Wang Y."/>
            <person name="Chen M."/>
            <person name="Xu Y."/>
            <person name="Jin H."/>
            <person name="Xiao X."/>
            <person name="Hu G."/>
            <person name="Bao F."/>
            <person name="Hu Y."/>
            <person name="Wan P."/>
            <person name="Li L."/>
            <person name="Deng X."/>
            <person name="Kuang T."/>
            <person name="Xiang C."/>
            <person name="Zhu J.K."/>
            <person name="Oliver M.J."/>
            <person name="He Y."/>
        </authorList>
    </citation>
    <scope>NUCLEOTIDE SEQUENCE [LARGE SCALE GENOMIC DNA]</scope>
    <source>
        <strain evidence="3">cv. XS01</strain>
    </source>
</reference>
<keyword evidence="2" id="KW-0547">Nucleotide-binding</keyword>
<feature type="transmembrane region" description="Helical" evidence="1">
    <location>
        <begin position="46"/>
        <end position="66"/>
    </location>
</feature>
<keyword evidence="1" id="KW-1133">Transmembrane helix</keyword>
<keyword evidence="2" id="KW-0378">Hydrolase</keyword>
<keyword evidence="2" id="KW-0067">ATP-binding</keyword>
<keyword evidence="3" id="KW-1185">Reference proteome</keyword>